<reference evidence="3 4" key="1">
    <citation type="journal article" date="2012" name="J. Bacteriol.">
        <title>Genome sequence of the soybean symbiont Sinorhizobium fredii HH103.</title>
        <authorList>
            <person name="Weidner S."/>
            <person name="Becker A."/>
            <person name="Bonilla I."/>
            <person name="Jaenicke S."/>
            <person name="Lloret J."/>
            <person name="Margaret I."/>
            <person name="Puhler A."/>
            <person name="Ruiz-Sainz J.E."/>
            <person name="Schneiker-Bekel S."/>
            <person name="Szczepanowski R."/>
            <person name="Vinardell J.M."/>
            <person name="Zehner S."/>
            <person name="Gottfert M."/>
        </authorList>
    </citation>
    <scope>NUCLEOTIDE SEQUENCE [LARGE SCALE GENOMIC DNA]</scope>
    <source>
        <strain evidence="3 4">HH103</strain>
        <plasmid evidence="4">pSfHH103e</plasmid>
    </source>
</reference>
<protein>
    <recommendedName>
        <fullName evidence="5">4-oxalomesaconate tautomerase</fullName>
    </recommendedName>
</protein>
<dbReference type="PANTHER" id="PTHR43709:SF3">
    <property type="entry name" value="ISOMERASE YBHH-RELATED"/>
    <property type="match status" value="1"/>
</dbReference>
<dbReference type="SUPFAM" id="SSF54506">
    <property type="entry name" value="Diaminopimelate epimerase-like"/>
    <property type="match status" value="2"/>
</dbReference>
<evidence type="ECO:0000313" key="3">
    <source>
        <dbReference type="EMBL" id="CCF01085.1"/>
    </source>
</evidence>
<dbReference type="PANTHER" id="PTHR43709">
    <property type="entry name" value="ACONITATE ISOMERASE-RELATED"/>
    <property type="match status" value="1"/>
</dbReference>
<keyword evidence="2" id="KW-0413">Isomerase</keyword>
<geneLocation type="plasmid" evidence="3 4">
    <name>pSfHH103e</name>
</geneLocation>
<gene>
    <name evidence="3" type="ordered locus">SFHH103_06627</name>
</gene>
<name>G9AJ53_SINF1</name>
<dbReference type="EMBL" id="HE616899">
    <property type="protein sequence ID" value="CCF01085.1"/>
    <property type="molecule type" value="Genomic_DNA"/>
</dbReference>
<keyword evidence="3" id="KW-0614">Plasmid</keyword>
<dbReference type="InterPro" id="IPR007400">
    <property type="entry name" value="PrpF-like"/>
</dbReference>
<dbReference type="Proteomes" id="UP000007735">
    <property type="component" value="Plasmid pSfHH103e"/>
</dbReference>
<dbReference type="Gene3D" id="3.10.310.10">
    <property type="entry name" value="Diaminopimelate Epimerase, Chain A, domain 1"/>
    <property type="match status" value="2"/>
</dbReference>
<evidence type="ECO:0008006" key="5">
    <source>
        <dbReference type="Google" id="ProtNLM"/>
    </source>
</evidence>
<evidence type="ECO:0000256" key="1">
    <source>
        <dbReference type="ARBA" id="ARBA00007673"/>
    </source>
</evidence>
<dbReference type="AlphaFoldDB" id="G9AJ53"/>
<proteinExistence type="inferred from homology"/>
<accession>G9AJ53</accession>
<dbReference type="PATRIC" id="fig|380.5.peg.6170"/>
<sequence length="365" mass="37766">MEAQAMNDLLAIPCVLMRGGTSKGPFFLASDLPAAAGPRDKILLSVMGSGHPLQIDGIGGGNPVTSKVAIVGPASIPGADVDYLFAQVRVDQQIVDTSPNCGNMLAAVGPFAIEAGLVPARGETTLVRIHNVNTSKLIEAEVPTPNGSVSYLGEAAIDGVPGRAAPIALTFMDAAGARTGQLFPTGKPVDLIDGVAVTCIDCAMPMMLIEADSIGASGFESATELNADKELLGRLEKLRIAAGERMGLGDVRNQVTPKPVLISRPRSGGDISVRYFMPHQCHPSLATTGAVGIATACISQDTVASLLIGGRAPPVVLSIEHPSGHLDVKLYERDGKVVAGILRTARRLFEGHVFAKPVTQLGCAA</sequence>
<dbReference type="NCBIfam" id="NF033377">
    <property type="entry name" value="OMA_tautomer"/>
    <property type="match status" value="1"/>
</dbReference>
<dbReference type="GO" id="GO:0016853">
    <property type="term" value="F:isomerase activity"/>
    <property type="evidence" value="ECO:0007669"/>
    <property type="project" value="UniProtKB-KW"/>
</dbReference>
<organism evidence="3 4">
    <name type="scientific">Sinorhizobium fredii (strain HH103)</name>
    <dbReference type="NCBI Taxonomy" id="1117943"/>
    <lineage>
        <taxon>Bacteria</taxon>
        <taxon>Pseudomonadati</taxon>
        <taxon>Pseudomonadota</taxon>
        <taxon>Alphaproteobacteria</taxon>
        <taxon>Hyphomicrobiales</taxon>
        <taxon>Rhizobiaceae</taxon>
        <taxon>Sinorhizobium/Ensifer group</taxon>
        <taxon>Sinorhizobium</taxon>
    </lineage>
</organism>
<dbReference type="KEGG" id="sfh:SFHH103_06627"/>
<dbReference type="Pfam" id="PF04303">
    <property type="entry name" value="PrpF"/>
    <property type="match status" value="1"/>
</dbReference>
<dbReference type="InterPro" id="IPR047687">
    <property type="entry name" value="OMA_tautomer-like"/>
</dbReference>
<comment type="similarity">
    <text evidence="1">Belongs to the PrpF family.</text>
</comment>
<evidence type="ECO:0000256" key="2">
    <source>
        <dbReference type="ARBA" id="ARBA00023235"/>
    </source>
</evidence>
<evidence type="ECO:0000313" key="4">
    <source>
        <dbReference type="Proteomes" id="UP000007735"/>
    </source>
</evidence>
<dbReference type="HOGENOM" id="CLU_026443_2_1_5"/>